<evidence type="ECO:0000313" key="2">
    <source>
        <dbReference type="Proteomes" id="UP001429745"/>
    </source>
</evidence>
<reference evidence="1 2" key="1">
    <citation type="submission" date="2020-04" db="EMBL/GenBank/DDBJ databases">
        <title>CFH 90308 Microbacterium sp.</title>
        <authorList>
            <person name="Nie G."/>
            <person name="Ming H."/>
            <person name="Xia T."/>
        </authorList>
    </citation>
    <scope>NUCLEOTIDE SEQUENCE [LARGE SCALE GENOMIC DNA]</scope>
    <source>
        <strain evidence="1 2">CFH 90308</strain>
    </source>
</reference>
<keyword evidence="2" id="KW-1185">Reference proteome</keyword>
<dbReference type="RefSeq" id="WP_168912407.1">
    <property type="nucleotide sequence ID" value="NZ_JABACI010000002.1"/>
</dbReference>
<dbReference type="SUPFAM" id="SSF53756">
    <property type="entry name" value="UDP-Glycosyltransferase/glycogen phosphorylase"/>
    <property type="match status" value="1"/>
</dbReference>
<evidence type="ECO:0000313" key="1">
    <source>
        <dbReference type="EMBL" id="NLP83925.1"/>
    </source>
</evidence>
<dbReference type="EMBL" id="JABACI010000002">
    <property type="protein sequence ID" value="NLP83925.1"/>
    <property type="molecule type" value="Genomic_DNA"/>
</dbReference>
<proteinExistence type="predicted"/>
<protein>
    <submittedName>
        <fullName evidence="1">Glycosyltransferase family 4 protein</fullName>
    </submittedName>
</protein>
<organism evidence="1 2">
    <name type="scientific">Microbacterium salsuginis</name>
    <dbReference type="NCBI Taxonomy" id="2722803"/>
    <lineage>
        <taxon>Bacteria</taxon>
        <taxon>Bacillati</taxon>
        <taxon>Actinomycetota</taxon>
        <taxon>Actinomycetes</taxon>
        <taxon>Micrococcales</taxon>
        <taxon>Microbacteriaceae</taxon>
        <taxon>Microbacterium</taxon>
    </lineage>
</organism>
<dbReference type="Gene3D" id="3.40.50.2000">
    <property type="entry name" value="Glycogen Phosphorylase B"/>
    <property type="match status" value="2"/>
</dbReference>
<sequence length="562" mass="62733">MTLETVLGQPALFRLTRSDELPAHLSVRESRLLVGALNFHALMAPGRELTVHGYGGGWDSLPRTTDDSTFNGLSRAYRSREFTIVATSLVPTDPREPIVGETRSLALTAGSVRHVHISRDAVLDFDPPRDISPNPVRRVLRAIRARTPLLYDELRDVELLRHRGALRKPAPRREYEAEFQPGGIHSDYEIVPAAPPADLAPRAILFGLHWFELGGAERWAFESVRLAREAGFLPIVLTNRESHHPWVARAELDGALIIPFSDSTSRSQTPGVEELLSALLQSFDVRGVVVHHNQWLYDRLHWIERSRPGIPIVDSTHIVEYRGGGYPLSSALVTEAITTHHVISPTLKRWLVEVQRIEADKVIMAPLGGLTVDLKDATFRSRAPGEPLVVAFIGRMARQKAPEVFAAMARRLHRTRRDIRFVMHGDGEMAAWVDDLLRSYGLEGVVARRGSSIPVADTLEEAHILVVPSHNEGLTLTTLEALAHGVPVISTDVGAQADIVPRRALVPRNAHRAARMLPRLVGRLADDEEARRQLWRDERNAEKKLLSNESASEWFAKVVKSW</sequence>
<name>A0ABX1KCU0_9MICO</name>
<dbReference type="Proteomes" id="UP001429745">
    <property type="component" value="Unassembled WGS sequence"/>
</dbReference>
<dbReference type="Pfam" id="PF13692">
    <property type="entry name" value="Glyco_trans_1_4"/>
    <property type="match status" value="1"/>
</dbReference>
<comment type="caution">
    <text evidence="1">The sequence shown here is derived from an EMBL/GenBank/DDBJ whole genome shotgun (WGS) entry which is preliminary data.</text>
</comment>
<accession>A0ABX1KCU0</accession>
<gene>
    <name evidence="1" type="ORF">HF576_08700</name>
</gene>
<dbReference type="PANTHER" id="PTHR12526">
    <property type="entry name" value="GLYCOSYLTRANSFERASE"/>
    <property type="match status" value="1"/>
</dbReference>